<dbReference type="RefSeq" id="WP_086086465.1">
    <property type="nucleotide sequence ID" value="NZ_CP021112.1"/>
</dbReference>
<protein>
    <submittedName>
        <fullName evidence="1">Uncharacterized protein</fullName>
    </submittedName>
</protein>
<dbReference type="KEGG" id="psin:CAK95_02930"/>
<dbReference type="OrthoDB" id="8478777at2"/>
<dbReference type="AlphaFoldDB" id="A0A1W6ZLC4"/>
<reference evidence="1 2" key="1">
    <citation type="submission" date="2017-05" db="EMBL/GenBank/DDBJ databases">
        <title>Full genome sequence of Pseudorhodoplanes sinuspersici.</title>
        <authorList>
            <person name="Dastgheib S.M.M."/>
            <person name="Shavandi M."/>
            <person name="Tirandaz H."/>
        </authorList>
    </citation>
    <scope>NUCLEOTIDE SEQUENCE [LARGE SCALE GENOMIC DNA]</scope>
    <source>
        <strain evidence="1 2">RIPI110</strain>
    </source>
</reference>
<dbReference type="STRING" id="1235591.CAK95_02930"/>
<dbReference type="Proteomes" id="UP000194137">
    <property type="component" value="Chromosome"/>
</dbReference>
<dbReference type="EMBL" id="CP021112">
    <property type="protein sequence ID" value="ARP98151.1"/>
    <property type="molecule type" value="Genomic_DNA"/>
</dbReference>
<sequence length="198" mass="22596">MDHRIARSTDNPRPAAGSFEALPRRIFIDSCTVQTLQKYGEYIYDGGSIRPHDAIHRIPDGLDNVEALRAVCQVTSRAMFQWIVSDASRQEAAAKGDFGHLQWLFEIDDYSRSFLHETGASPESRALASRLDEPKFGYLGAGDRILLQDAVFLQCDSFLTMERKLPKNAAHIERELGIRVLTPITYWEMLRPWAALWW</sequence>
<name>A0A1W6ZLC4_9HYPH</name>
<evidence type="ECO:0000313" key="1">
    <source>
        <dbReference type="EMBL" id="ARP98151.1"/>
    </source>
</evidence>
<accession>A0A1W6ZLC4</accession>
<gene>
    <name evidence="1" type="ORF">CAK95_02930</name>
</gene>
<keyword evidence="2" id="KW-1185">Reference proteome</keyword>
<organism evidence="1 2">
    <name type="scientific">Pseudorhodoplanes sinuspersici</name>
    <dbReference type="NCBI Taxonomy" id="1235591"/>
    <lineage>
        <taxon>Bacteria</taxon>
        <taxon>Pseudomonadati</taxon>
        <taxon>Pseudomonadota</taxon>
        <taxon>Alphaproteobacteria</taxon>
        <taxon>Hyphomicrobiales</taxon>
        <taxon>Pseudorhodoplanes</taxon>
    </lineage>
</organism>
<proteinExistence type="predicted"/>
<evidence type="ECO:0000313" key="2">
    <source>
        <dbReference type="Proteomes" id="UP000194137"/>
    </source>
</evidence>